<dbReference type="AlphaFoldDB" id="A0A3A6U1T7"/>
<dbReference type="Pfam" id="PF00805">
    <property type="entry name" value="Pentapeptide"/>
    <property type="match status" value="1"/>
</dbReference>
<dbReference type="PANTHER" id="PTHR42999:SF1">
    <property type="entry name" value="PENTAPEPTIDE REPEAT-CONTAINING PROTEIN"/>
    <property type="match status" value="1"/>
</dbReference>
<sequence>MTEIENNQQYFEQTFHQQSDSSSVFIGIEFENCEFIDCDFTEAKFQNCKFNDCTFNRCNLSLVKLTHSHFYQINFLECKLLGIDWTYADWSRFNLEPEISFKKCILNDSSFFELSMHSLIFEECKLNDVDFREGDFSNSTMIYCDFHHSLFMRTNLQCVDFTESINFQIDIFENKLTQAKFSRYEAINLLESLEIELVD</sequence>
<protein>
    <submittedName>
        <fullName evidence="1">Pentapeptide repeat-containing protein</fullName>
    </submittedName>
</protein>
<dbReference type="InterPro" id="IPR052949">
    <property type="entry name" value="PA_immunity-related"/>
</dbReference>
<accession>A0A3A6U1T7</accession>
<dbReference type="PANTHER" id="PTHR42999">
    <property type="entry name" value="ANTIBIOTIC RESISTANCE PROTEIN MCBG"/>
    <property type="match status" value="1"/>
</dbReference>
<reference evidence="1 2" key="1">
    <citation type="submission" date="2018-09" db="EMBL/GenBank/DDBJ databases">
        <title>Phylogeny of the Shewanellaceae, and recommendation for two new genera, Pseudoshewanella and Parashewanella.</title>
        <authorList>
            <person name="Wang G."/>
        </authorList>
    </citation>
    <scope>NUCLEOTIDE SEQUENCE [LARGE SCALE GENOMIC DNA]</scope>
    <source>
        <strain evidence="1 2">KCTC 22492</strain>
    </source>
</reference>
<gene>
    <name evidence="1" type="ORF">D5R81_17545</name>
</gene>
<dbReference type="InterPro" id="IPR001646">
    <property type="entry name" value="5peptide_repeat"/>
</dbReference>
<dbReference type="EMBL" id="QYYH01000158">
    <property type="protein sequence ID" value="RJY06653.1"/>
    <property type="molecule type" value="Genomic_DNA"/>
</dbReference>
<comment type="caution">
    <text evidence="1">The sequence shown here is derived from an EMBL/GenBank/DDBJ whole genome shotgun (WGS) entry which is preliminary data.</text>
</comment>
<dbReference type="SUPFAM" id="SSF141571">
    <property type="entry name" value="Pentapeptide repeat-like"/>
    <property type="match status" value="1"/>
</dbReference>
<proteinExistence type="predicted"/>
<evidence type="ECO:0000313" key="2">
    <source>
        <dbReference type="Proteomes" id="UP000273022"/>
    </source>
</evidence>
<dbReference type="Proteomes" id="UP000273022">
    <property type="component" value="Unassembled WGS sequence"/>
</dbReference>
<dbReference type="OrthoDB" id="5290767at2"/>
<dbReference type="Gene3D" id="2.160.20.80">
    <property type="entry name" value="E3 ubiquitin-protein ligase SopA"/>
    <property type="match status" value="1"/>
</dbReference>
<evidence type="ECO:0000313" key="1">
    <source>
        <dbReference type="EMBL" id="RJY06653.1"/>
    </source>
</evidence>
<dbReference type="Pfam" id="PF13599">
    <property type="entry name" value="Pentapeptide_4"/>
    <property type="match status" value="1"/>
</dbReference>
<keyword evidence="2" id="KW-1185">Reference proteome</keyword>
<name>A0A3A6U1T7_9GAMM</name>
<organism evidence="1 2">
    <name type="scientific">Parashewanella spongiae</name>
    <dbReference type="NCBI Taxonomy" id="342950"/>
    <lineage>
        <taxon>Bacteria</taxon>
        <taxon>Pseudomonadati</taxon>
        <taxon>Pseudomonadota</taxon>
        <taxon>Gammaproteobacteria</taxon>
        <taxon>Alteromonadales</taxon>
        <taxon>Shewanellaceae</taxon>
        <taxon>Parashewanella</taxon>
    </lineage>
</organism>
<dbReference type="RefSeq" id="WP_121854914.1">
    <property type="nucleotide sequence ID" value="NZ_CP037952.1"/>
</dbReference>